<evidence type="ECO:0000256" key="3">
    <source>
        <dbReference type="ARBA" id="ARBA00022679"/>
    </source>
</evidence>
<evidence type="ECO:0000256" key="2">
    <source>
        <dbReference type="ARBA" id="ARBA00022676"/>
    </source>
</evidence>
<dbReference type="OrthoDB" id="626167at2759"/>
<dbReference type="SMART" id="SM00028">
    <property type="entry name" value="TPR"/>
    <property type="match status" value="7"/>
</dbReference>
<dbReference type="Proteomes" id="UP000663855">
    <property type="component" value="Unassembled WGS sequence"/>
</dbReference>
<comment type="caution">
    <text evidence="12">The sequence shown here is derived from an EMBL/GenBank/DDBJ whole genome shotgun (WGS) entry which is preliminary data.</text>
</comment>
<dbReference type="SUPFAM" id="SSF56399">
    <property type="entry name" value="ADP-ribosylation"/>
    <property type="match status" value="1"/>
</dbReference>
<keyword evidence="2 9" id="KW-0328">Glycosyltransferase</keyword>
<dbReference type="EMBL" id="CAJOBH010003367">
    <property type="protein sequence ID" value="CAF3949429.1"/>
    <property type="molecule type" value="Genomic_DNA"/>
</dbReference>
<dbReference type="InterPro" id="IPR011990">
    <property type="entry name" value="TPR-like_helical_dom_sf"/>
</dbReference>
<dbReference type="EC" id="2.4.2.31" evidence="9"/>
<dbReference type="PANTHER" id="PTHR45641">
    <property type="entry name" value="TETRATRICOPEPTIDE REPEAT PROTEIN (AFU_ORTHOLOGUE AFUA_6G03870)"/>
    <property type="match status" value="1"/>
</dbReference>
<dbReference type="Pfam" id="PF01129">
    <property type="entry name" value="ART"/>
    <property type="match status" value="1"/>
</dbReference>
<keyword evidence="4" id="KW-0548">Nucleotidyltransferase</keyword>
<keyword evidence="9" id="KW-0521">NADP</keyword>
<evidence type="ECO:0000256" key="5">
    <source>
        <dbReference type="ARBA" id="ARBA00022737"/>
    </source>
</evidence>
<dbReference type="GO" id="GO:0106274">
    <property type="term" value="F:NAD+-protein-arginine ADP-ribosyltransferase activity"/>
    <property type="evidence" value="ECO:0007669"/>
    <property type="project" value="UniProtKB-EC"/>
</dbReference>
<evidence type="ECO:0000313" key="13">
    <source>
        <dbReference type="EMBL" id="CAF3949429.1"/>
    </source>
</evidence>
<dbReference type="Gene3D" id="1.25.40.10">
    <property type="entry name" value="Tetratricopeptide repeat domain"/>
    <property type="match status" value="3"/>
</dbReference>
<dbReference type="Pfam" id="PF13424">
    <property type="entry name" value="TPR_12"/>
    <property type="match status" value="2"/>
</dbReference>
<evidence type="ECO:0000256" key="10">
    <source>
        <dbReference type="SAM" id="MobiDB-lite"/>
    </source>
</evidence>
<dbReference type="Proteomes" id="UP000681720">
    <property type="component" value="Unassembled WGS sequence"/>
</dbReference>
<dbReference type="InterPro" id="IPR019734">
    <property type="entry name" value="TPR_rpt"/>
</dbReference>
<evidence type="ECO:0000313" key="11">
    <source>
        <dbReference type="EMBL" id="CAF1474054.1"/>
    </source>
</evidence>
<evidence type="ECO:0000256" key="4">
    <source>
        <dbReference type="ARBA" id="ARBA00022695"/>
    </source>
</evidence>
<comment type="similarity">
    <text evidence="1 9">Belongs to the Arg-specific ADP-ribosyltransferase family.</text>
</comment>
<dbReference type="EMBL" id="CAJNOV010012062">
    <property type="protein sequence ID" value="CAF1474054.1"/>
    <property type="molecule type" value="Genomic_DNA"/>
</dbReference>
<feature type="compositionally biased region" description="Low complexity" evidence="10">
    <location>
        <begin position="22"/>
        <end position="33"/>
    </location>
</feature>
<evidence type="ECO:0000256" key="8">
    <source>
        <dbReference type="PROSITE-ProRule" id="PRU00339"/>
    </source>
</evidence>
<keyword evidence="6 8" id="KW-0802">TPR repeat</keyword>
<feature type="repeat" description="TPR" evidence="8">
    <location>
        <begin position="658"/>
        <end position="691"/>
    </location>
</feature>
<dbReference type="PANTHER" id="PTHR45641:SF19">
    <property type="entry name" value="NEPHROCYSTIN-3"/>
    <property type="match status" value="1"/>
</dbReference>
<keyword evidence="3 9" id="KW-0808">Transferase</keyword>
<sequence length="756" mass="87332">MDREELKSTHHSTRRLTIGRRPSISVPPVSSSSDTNVPLRSSRRTQKFILVWLDSTINESDANYHKSLIQLKELVNNCKIFTDTDKCVRFLTQVANEKVLLIVSGFTGEYLMPLVHDMTQIDSIYVLSVNVRRHESWTKMWPKVIGVFTEINSVCEILKQTFSPTEDSSTTIRSIPVDDAYALSLGFLTPDDDVVIENLDELDPSFMFTKVLKEILLELEYDEASRNELVIFCRERFSENDRELAILDDFQQHYHYKSAIWWYTGESFIYRMLNRALRTLEVDVIIKMGFFLRDLHEQIVQLHREQFMNGNSSNSFTAYRGQALTTEDFSRLMKAKGGLMSFNNFLSTSTVKNVALDFACRAIGNTGYVAVLFVMHIDPLHSSIPFAHIEDFSHFNVENEALFSMHSVFRIISIKHSGIDHKDVWEVNLTITNDDDPQLDVLTERLREETRGLSGWDRMGKLLIKLGMYNNAEQTYNLLLKHTANDIELAHFYHQLGYIKEDLGEYDHALSCYETSLEIKQKNPCPDRSDFAMYYNNVGSVYDKKGDYSKAVSFFQKAIDIFEQILPPRHPRLATCYNNIASANHHMLQYSTALSYYKKALEIDELCLSPNDPLLAINYNNIGLVYHDMEEYSKALSYYEKTLSIYHRSLQSGHVDFSNIYSNVGSLYNSIKEYSKALSYYEKAREIDEKTLPSNHPYLGISYNNIGSTLKNMEEYSTALSMFQRALQIEKSSQSPNDSRLQLYTKNIEFVTEKNQ</sequence>
<feature type="region of interest" description="Disordered" evidence="10">
    <location>
        <begin position="1"/>
        <end position="38"/>
    </location>
</feature>
<dbReference type="EMBL" id="CAJOBJ010004969">
    <property type="protein sequence ID" value="CAF4017109.1"/>
    <property type="molecule type" value="Genomic_DNA"/>
</dbReference>
<dbReference type="Pfam" id="PF13374">
    <property type="entry name" value="TPR_10"/>
    <property type="match status" value="1"/>
</dbReference>
<dbReference type="PROSITE" id="PS50293">
    <property type="entry name" value="TPR_REGION"/>
    <property type="match status" value="3"/>
</dbReference>
<feature type="repeat" description="TPR" evidence="8">
    <location>
        <begin position="532"/>
        <end position="565"/>
    </location>
</feature>
<dbReference type="PROSITE" id="PS51996">
    <property type="entry name" value="TR_MART"/>
    <property type="match status" value="1"/>
</dbReference>
<dbReference type="InterPro" id="IPR000768">
    <property type="entry name" value="ART"/>
</dbReference>
<evidence type="ECO:0000313" key="12">
    <source>
        <dbReference type="EMBL" id="CAF1572924.1"/>
    </source>
</evidence>
<dbReference type="AlphaFoldDB" id="A0A815YPG8"/>
<feature type="repeat" description="TPR" evidence="8">
    <location>
        <begin position="616"/>
        <end position="649"/>
    </location>
</feature>
<evidence type="ECO:0000256" key="1">
    <source>
        <dbReference type="ARBA" id="ARBA00009558"/>
    </source>
</evidence>
<reference evidence="12" key="1">
    <citation type="submission" date="2021-02" db="EMBL/GenBank/DDBJ databases">
        <authorList>
            <person name="Nowell W R."/>
        </authorList>
    </citation>
    <scope>NUCLEOTIDE SEQUENCE</scope>
</reference>
<dbReference type="GO" id="GO:0016779">
    <property type="term" value="F:nucleotidyltransferase activity"/>
    <property type="evidence" value="ECO:0007669"/>
    <property type="project" value="UniProtKB-KW"/>
</dbReference>
<dbReference type="Proteomes" id="UP000663834">
    <property type="component" value="Unassembled WGS sequence"/>
</dbReference>
<dbReference type="SUPFAM" id="SSF81901">
    <property type="entry name" value="HCP-like"/>
    <property type="match status" value="1"/>
</dbReference>
<dbReference type="Proteomes" id="UP000681967">
    <property type="component" value="Unassembled WGS sequence"/>
</dbReference>
<feature type="compositionally biased region" description="Basic residues" evidence="10">
    <location>
        <begin position="9"/>
        <end position="18"/>
    </location>
</feature>
<accession>A0A815YPG8</accession>
<organism evidence="12 15">
    <name type="scientific">Rotaria magnacalcarata</name>
    <dbReference type="NCBI Taxonomy" id="392030"/>
    <lineage>
        <taxon>Eukaryota</taxon>
        <taxon>Metazoa</taxon>
        <taxon>Spiralia</taxon>
        <taxon>Gnathifera</taxon>
        <taxon>Rotifera</taxon>
        <taxon>Eurotatoria</taxon>
        <taxon>Bdelloidea</taxon>
        <taxon>Philodinida</taxon>
        <taxon>Philodinidae</taxon>
        <taxon>Rotaria</taxon>
    </lineage>
</organism>
<evidence type="ECO:0000256" key="9">
    <source>
        <dbReference type="RuleBase" id="RU361228"/>
    </source>
</evidence>
<name>A0A815YPG8_9BILA</name>
<dbReference type="EMBL" id="CAJNOW010009892">
    <property type="protein sequence ID" value="CAF1572924.1"/>
    <property type="molecule type" value="Genomic_DNA"/>
</dbReference>
<evidence type="ECO:0000256" key="6">
    <source>
        <dbReference type="ARBA" id="ARBA00022803"/>
    </source>
</evidence>
<feature type="repeat" description="TPR" evidence="8">
    <location>
        <begin position="490"/>
        <end position="523"/>
    </location>
</feature>
<protein>
    <recommendedName>
        <fullName evidence="9">NAD(P)(+)--arginine ADP-ribosyltransferase</fullName>
        <ecNumber evidence="9">2.4.2.31</ecNumber>
    </recommendedName>
    <alternativeName>
        <fullName evidence="9">Mono(ADP-ribosyl)transferase</fullName>
    </alternativeName>
</protein>
<feature type="repeat" description="TPR" evidence="8">
    <location>
        <begin position="700"/>
        <end position="733"/>
    </location>
</feature>
<evidence type="ECO:0000313" key="15">
    <source>
        <dbReference type="Proteomes" id="UP000663834"/>
    </source>
</evidence>
<dbReference type="Pfam" id="PF13181">
    <property type="entry name" value="TPR_8"/>
    <property type="match status" value="1"/>
</dbReference>
<keyword evidence="5" id="KW-0677">Repeat</keyword>
<comment type="catalytic activity">
    <reaction evidence="7 9">
        <text>L-arginyl-[protein] + NAD(+) = N(omega)-(ADP-D-ribosyl)-L-arginyl-[protein] + nicotinamide + H(+)</text>
        <dbReference type="Rhea" id="RHEA:19149"/>
        <dbReference type="Rhea" id="RHEA-COMP:10532"/>
        <dbReference type="Rhea" id="RHEA-COMP:15087"/>
        <dbReference type="ChEBI" id="CHEBI:15378"/>
        <dbReference type="ChEBI" id="CHEBI:17154"/>
        <dbReference type="ChEBI" id="CHEBI:29965"/>
        <dbReference type="ChEBI" id="CHEBI:57540"/>
        <dbReference type="ChEBI" id="CHEBI:142554"/>
        <dbReference type="EC" id="2.4.2.31"/>
    </reaction>
</comment>
<dbReference type="Gene3D" id="3.90.176.10">
    <property type="entry name" value="Toxin ADP-ribosyltransferase, Chain A, domain 1"/>
    <property type="match status" value="1"/>
</dbReference>
<evidence type="ECO:0000313" key="14">
    <source>
        <dbReference type="EMBL" id="CAF4017109.1"/>
    </source>
</evidence>
<dbReference type="PROSITE" id="PS50005">
    <property type="entry name" value="TPR"/>
    <property type="match status" value="5"/>
</dbReference>
<evidence type="ECO:0000256" key="7">
    <source>
        <dbReference type="ARBA" id="ARBA00047597"/>
    </source>
</evidence>
<proteinExistence type="inferred from homology"/>
<gene>
    <name evidence="13" type="ORF">BYL167_LOCUS10944</name>
    <name evidence="11" type="ORF">CJN711_LOCUS25807</name>
    <name evidence="14" type="ORF">GIL414_LOCUS12648</name>
    <name evidence="12" type="ORF">KQP761_LOCUS19362</name>
</gene>
<keyword evidence="9" id="KW-0520">NAD</keyword>